<accession>A0A9E6ZTE9</accession>
<dbReference type="InterPro" id="IPR011706">
    <property type="entry name" value="Cu-oxidase_C"/>
</dbReference>
<evidence type="ECO:0000256" key="1">
    <source>
        <dbReference type="ARBA" id="ARBA00022723"/>
    </source>
</evidence>
<evidence type="ECO:0000259" key="4">
    <source>
        <dbReference type="Pfam" id="PF07731"/>
    </source>
</evidence>
<dbReference type="Gene3D" id="2.60.40.420">
    <property type="entry name" value="Cupredoxins - blue copper proteins"/>
    <property type="match status" value="2"/>
</dbReference>
<dbReference type="KEGG" id="aaco:K1I37_06640"/>
<evidence type="ECO:0000259" key="5">
    <source>
        <dbReference type="Pfam" id="PF07732"/>
    </source>
</evidence>
<dbReference type="Pfam" id="PF07731">
    <property type="entry name" value="Cu-oxidase_2"/>
    <property type="match status" value="1"/>
</dbReference>
<feature type="domain" description="Plastocyanin-like" evidence="5">
    <location>
        <begin position="157"/>
        <end position="261"/>
    </location>
</feature>
<dbReference type="Pfam" id="PF07732">
    <property type="entry name" value="Cu-oxidase_3"/>
    <property type="match status" value="1"/>
</dbReference>
<proteinExistence type="predicted"/>
<dbReference type="CDD" id="cd04202">
    <property type="entry name" value="CuRO_D2_2dMcoN_like"/>
    <property type="match status" value="1"/>
</dbReference>
<organism evidence="6 7">
    <name type="scientific">Alicyclobacillus acidoterrestris (strain ATCC 49025 / DSM 3922 / CIP 106132 / NCIMB 13137 / GD3B)</name>
    <dbReference type="NCBI Taxonomy" id="1356854"/>
    <lineage>
        <taxon>Bacteria</taxon>
        <taxon>Bacillati</taxon>
        <taxon>Bacillota</taxon>
        <taxon>Bacilli</taxon>
        <taxon>Bacillales</taxon>
        <taxon>Alicyclobacillaceae</taxon>
        <taxon>Alicyclobacillus</taxon>
    </lineage>
</organism>
<dbReference type="Proteomes" id="UP000829401">
    <property type="component" value="Chromosome"/>
</dbReference>
<dbReference type="STRING" id="1356854.N007_02770"/>
<keyword evidence="2" id="KW-0560">Oxidoreductase</keyword>
<keyword evidence="3" id="KW-0186">Copper</keyword>
<evidence type="ECO:0000313" key="7">
    <source>
        <dbReference type="Proteomes" id="UP000829401"/>
    </source>
</evidence>
<accession>T0DSU3</accession>
<dbReference type="EMBL" id="CP080467">
    <property type="protein sequence ID" value="UNO50150.1"/>
    <property type="molecule type" value="Genomic_DNA"/>
</dbReference>
<dbReference type="InterPro" id="IPR011707">
    <property type="entry name" value="Cu-oxidase-like_N"/>
</dbReference>
<gene>
    <name evidence="6" type="ORF">K1I37_06640</name>
</gene>
<dbReference type="InterPro" id="IPR045087">
    <property type="entry name" value="Cu-oxidase_fam"/>
</dbReference>
<sequence length="412" mass="43635">MIGVAMFVCGVLAVGAAFLFLGLHLRSSSAAWVSKASLVTGILFVGFALVSLKVYPGAALASSSMQKSATTGSRSTGAMTGMTAMGKSPTMGVASTAVGVTDASSTALSNSQIEAQNQMAKDIMNEQGMTPKVLQDGTKQFTLTAQPVIWHLYQSRNVNDWGYNGSVPGPLIRVKVGDKVQVVLHNELPEATTLHFQGISVPSDMDGVPTISQKPVAPGGSYVYQFTVTPDMVGTHAYFSDTDAGKQIDAGLHGVLLVDPAEGKQYPDADVDALFELGGLAVDSSPSENVFTMDGKPFPNAPQLTVQQGQTVIVRLVHNTAECYHAMHLHGYTFQVVAMDGHPLAKPISGNVVSLAPAETVDIKFVANNPGEWMFHCHIMDHMMNPDDDVDEMGGLTTYFHVVANSNESGQS</sequence>
<keyword evidence="7" id="KW-1185">Reference proteome</keyword>
<evidence type="ECO:0000313" key="6">
    <source>
        <dbReference type="EMBL" id="UNO50150.1"/>
    </source>
</evidence>
<reference evidence="7" key="1">
    <citation type="journal article" date="2022" name="G3 (Bethesda)">
        <title>Unveiling the complete genome sequence of Alicyclobacillus acidoterrestris DSM 3922T, a taint-producing strain.</title>
        <authorList>
            <person name="Leonardo I.C."/>
            <person name="Barreto Crespo M.T."/>
            <person name="Gaspar F.B."/>
        </authorList>
    </citation>
    <scope>NUCLEOTIDE SEQUENCE [LARGE SCALE GENOMIC DNA]</scope>
    <source>
        <strain evidence="7">DSM 3922</strain>
    </source>
</reference>
<dbReference type="GO" id="GO:0016491">
    <property type="term" value="F:oxidoreductase activity"/>
    <property type="evidence" value="ECO:0007669"/>
    <property type="project" value="UniProtKB-KW"/>
</dbReference>
<dbReference type="PANTHER" id="PTHR11709">
    <property type="entry name" value="MULTI-COPPER OXIDASE"/>
    <property type="match status" value="1"/>
</dbReference>
<dbReference type="InterPro" id="IPR008972">
    <property type="entry name" value="Cupredoxin"/>
</dbReference>
<dbReference type="SUPFAM" id="SSF49503">
    <property type="entry name" value="Cupredoxins"/>
    <property type="match status" value="2"/>
</dbReference>
<dbReference type="OrthoDB" id="9757546at2"/>
<dbReference type="GO" id="GO:0005507">
    <property type="term" value="F:copper ion binding"/>
    <property type="evidence" value="ECO:0007669"/>
    <property type="project" value="InterPro"/>
</dbReference>
<evidence type="ECO:0000256" key="2">
    <source>
        <dbReference type="ARBA" id="ARBA00023002"/>
    </source>
</evidence>
<dbReference type="eggNOG" id="COG2132">
    <property type="taxonomic scope" value="Bacteria"/>
</dbReference>
<dbReference type="PANTHER" id="PTHR11709:SF394">
    <property type="entry name" value="FI03373P-RELATED"/>
    <property type="match status" value="1"/>
</dbReference>
<dbReference type="AlphaFoldDB" id="T0DSU3"/>
<evidence type="ECO:0000256" key="3">
    <source>
        <dbReference type="ARBA" id="ARBA00023008"/>
    </source>
</evidence>
<keyword evidence="1" id="KW-0479">Metal-binding</keyword>
<protein>
    <submittedName>
        <fullName evidence="6">Multicopper oxidase domain-containing protein</fullName>
    </submittedName>
</protein>
<feature type="domain" description="Plastocyanin-like" evidence="4">
    <location>
        <begin position="290"/>
        <end position="384"/>
    </location>
</feature>
<name>T0DSU3_ALIAG</name>
<dbReference type="RefSeq" id="WP_021295314.1">
    <property type="nucleotide sequence ID" value="NZ_AURB01000057.1"/>
</dbReference>